<proteinExistence type="predicted"/>
<accession>A0A2P4XJ18</accession>
<keyword evidence="2" id="KW-1185">Reference proteome</keyword>
<protein>
    <submittedName>
        <fullName evidence="1">Uncharacterized protein</fullName>
    </submittedName>
</protein>
<sequence>MNLTAFVPTNTQKARTTVIRAFKRILELQDVSMEYYHASILNDLVKTAEEQGLTLVPDKDDFLSCPLLTLSVALATHEVPCTSLLGHLPALNPEAATPLNVGVPLHDLLAAEPASLQVAVMPTPASATTVDATADATVSITLSSSSASTDTTGHVNRMILRDAESAGVAAALISHSFRRGEAQHANDDDHIAAQCNFDSGAWGMTKTDKAFVYIMNASREDRKVARISSGWDADASPKVIDIEAQDHTSR</sequence>
<dbReference type="AlphaFoldDB" id="A0A2P4XJ18"/>
<organism evidence="1 2">
    <name type="scientific">Phytophthora palmivora</name>
    <dbReference type="NCBI Taxonomy" id="4796"/>
    <lineage>
        <taxon>Eukaryota</taxon>
        <taxon>Sar</taxon>
        <taxon>Stramenopiles</taxon>
        <taxon>Oomycota</taxon>
        <taxon>Peronosporomycetes</taxon>
        <taxon>Peronosporales</taxon>
        <taxon>Peronosporaceae</taxon>
        <taxon>Phytophthora</taxon>
    </lineage>
</organism>
<comment type="caution">
    <text evidence="1">The sequence shown here is derived from an EMBL/GenBank/DDBJ whole genome shotgun (WGS) entry which is preliminary data.</text>
</comment>
<name>A0A2P4XJ18_9STRA</name>
<dbReference type="Proteomes" id="UP000237271">
    <property type="component" value="Unassembled WGS sequence"/>
</dbReference>
<gene>
    <name evidence="1" type="ORF">PHPALM_18719</name>
</gene>
<dbReference type="OrthoDB" id="79176at2759"/>
<evidence type="ECO:0000313" key="2">
    <source>
        <dbReference type="Proteomes" id="UP000237271"/>
    </source>
</evidence>
<reference evidence="1 2" key="1">
    <citation type="journal article" date="2017" name="Genome Biol. Evol.">
        <title>Phytophthora megakarya and P. palmivora, closely related causal agents of cacao black pod rot, underwent increases in genome sizes and gene numbers by different mechanisms.</title>
        <authorList>
            <person name="Ali S.S."/>
            <person name="Shao J."/>
            <person name="Lary D.J."/>
            <person name="Kronmiller B."/>
            <person name="Shen D."/>
            <person name="Strem M.D."/>
            <person name="Amoako-Attah I."/>
            <person name="Akrofi A.Y."/>
            <person name="Begoude B.A."/>
            <person name="Ten Hoopen G.M."/>
            <person name="Coulibaly K."/>
            <person name="Kebe B.I."/>
            <person name="Melnick R.L."/>
            <person name="Guiltinan M.J."/>
            <person name="Tyler B.M."/>
            <person name="Meinhardt L.W."/>
            <person name="Bailey B.A."/>
        </authorList>
    </citation>
    <scope>NUCLEOTIDE SEQUENCE [LARGE SCALE GENOMIC DNA]</scope>
    <source>
        <strain evidence="2">sbr112.9</strain>
    </source>
</reference>
<evidence type="ECO:0000313" key="1">
    <source>
        <dbReference type="EMBL" id="POM65546.1"/>
    </source>
</evidence>
<dbReference type="EMBL" id="NCKW01010098">
    <property type="protein sequence ID" value="POM65546.1"/>
    <property type="molecule type" value="Genomic_DNA"/>
</dbReference>